<keyword evidence="1" id="KW-1133">Transmembrane helix</keyword>
<keyword evidence="1" id="KW-0812">Transmembrane</keyword>
<dbReference type="RefSeq" id="WP_345223827.1">
    <property type="nucleotide sequence ID" value="NZ_BAABHA010000004.1"/>
</dbReference>
<evidence type="ECO:0008006" key="5">
    <source>
        <dbReference type="Google" id="ProtNLM"/>
    </source>
</evidence>
<feature type="chain" id="PRO_5045275196" description="CopC domain-containing protein" evidence="2">
    <location>
        <begin position="20"/>
        <end position="197"/>
    </location>
</feature>
<evidence type="ECO:0000313" key="3">
    <source>
        <dbReference type="EMBL" id="GAA4381113.1"/>
    </source>
</evidence>
<feature type="signal peptide" evidence="2">
    <location>
        <begin position="1"/>
        <end position="19"/>
    </location>
</feature>
<evidence type="ECO:0000313" key="4">
    <source>
        <dbReference type="Proteomes" id="UP001500454"/>
    </source>
</evidence>
<protein>
    <recommendedName>
        <fullName evidence="5">CopC domain-containing protein</fullName>
    </recommendedName>
</protein>
<keyword evidence="2" id="KW-0732">Signal</keyword>
<reference evidence="4" key="1">
    <citation type="journal article" date="2019" name="Int. J. Syst. Evol. Microbiol.">
        <title>The Global Catalogue of Microorganisms (GCM) 10K type strain sequencing project: providing services to taxonomists for standard genome sequencing and annotation.</title>
        <authorList>
            <consortium name="The Broad Institute Genomics Platform"/>
            <consortium name="The Broad Institute Genome Sequencing Center for Infectious Disease"/>
            <person name="Wu L."/>
            <person name="Ma J."/>
        </authorList>
    </citation>
    <scope>NUCLEOTIDE SEQUENCE [LARGE SCALE GENOMIC DNA]</scope>
    <source>
        <strain evidence="4">JCM 17924</strain>
    </source>
</reference>
<gene>
    <name evidence="3" type="ORF">GCM10023186_20270</name>
</gene>
<keyword evidence="1" id="KW-0472">Membrane</keyword>
<sequence length="197" mass="21200">MKHLLAFLLGLLLSTAALAHGGEDHGEGKAATAAGATSFSVAAMSEQFEVLLRYEPLEKGQPAHLRLFLSDYATNVPIKGAKLTLTTPEDAALKWTVQEEEPGIYLVEGQFPANKPYSLAVNVVAGNRADLLLLRGIDVGKKLPVAEHEDAPGLQTWQLVLLLVGAFLAGILLTALLLRRRRNTPTTPTPLVYENQA</sequence>
<organism evidence="3 4">
    <name type="scientific">Hymenobacter koreensis</name>
    <dbReference type="NCBI Taxonomy" id="1084523"/>
    <lineage>
        <taxon>Bacteria</taxon>
        <taxon>Pseudomonadati</taxon>
        <taxon>Bacteroidota</taxon>
        <taxon>Cytophagia</taxon>
        <taxon>Cytophagales</taxon>
        <taxon>Hymenobacteraceae</taxon>
        <taxon>Hymenobacter</taxon>
    </lineage>
</organism>
<evidence type="ECO:0000256" key="1">
    <source>
        <dbReference type="SAM" id="Phobius"/>
    </source>
</evidence>
<accession>A0ABP8IZQ8</accession>
<keyword evidence="4" id="KW-1185">Reference proteome</keyword>
<name>A0ABP8IZQ8_9BACT</name>
<proteinExistence type="predicted"/>
<evidence type="ECO:0000256" key="2">
    <source>
        <dbReference type="SAM" id="SignalP"/>
    </source>
</evidence>
<dbReference type="Proteomes" id="UP001500454">
    <property type="component" value="Unassembled WGS sequence"/>
</dbReference>
<comment type="caution">
    <text evidence="3">The sequence shown here is derived from an EMBL/GenBank/DDBJ whole genome shotgun (WGS) entry which is preliminary data.</text>
</comment>
<dbReference type="EMBL" id="BAABHA010000004">
    <property type="protein sequence ID" value="GAA4381113.1"/>
    <property type="molecule type" value="Genomic_DNA"/>
</dbReference>
<feature type="transmembrane region" description="Helical" evidence="1">
    <location>
        <begin position="157"/>
        <end position="178"/>
    </location>
</feature>